<feature type="region of interest" description="Disordered" evidence="1">
    <location>
        <begin position="172"/>
        <end position="199"/>
    </location>
</feature>
<dbReference type="Proteomes" id="UP000823674">
    <property type="component" value="Chromosome A09"/>
</dbReference>
<keyword evidence="3" id="KW-1185">Reference proteome</keyword>
<evidence type="ECO:0000256" key="1">
    <source>
        <dbReference type="SAM" id="MobiDB-lite"/>
    </source>
</evidence>
<dbReference type="EMBL" id="JADBGQ010000008">
    <property type="protein sequence ID" value="KAG5384113.1"/>
    <property type="molecule type" value="Genomic_DNA"/>
</dbReference>
<name>A0ABQ7LC53_BRACM</name>
<feature type="compositionally biased region" description="Polar residues" evidence="1">
    <location>
        <begin position="172"/>
        <end position="182"/>
    </location>
</feature>
<evidence type="ECO:0000313" key="3">
    <source>
        <dbReference type="Proteomes" id="UP000823674"/>
    </source>
</evidence>
<evidence type="ECO:0000313" key="2">
    <source>
        <dbReference type="EMBL" id="KAG5384113.1"/>
    </source>
</evidence>
<gene>
    <name evidence="2" type="primary">A09g507110.1_BraROA</name>
    <name evidence="2" type="ORF">IGI04_035583</name>
</gene>
<reference evidence="2 3" key="1">
    <citation type="submission" date="2021-03" db="EMBL/GenBank/DDBJ databases">
        <authorList>
            <person name="King G.J."/>
            <person name="Bancroft I."/>
            <person name="Baten A."/>
            <person name="Bloomfield J."/>
            <person name="Borpatragohain P."/>
            <person name="He Z."/>
            <person name="Irish N."/>
            <person name="Irwin J."/>
            <person name="Liu K."/>
            <person name="Mauleon R.P."/>
            <person name="Moore J."/>
            <person name="Morris R."/>
            <person name="Ostergaard L."/>
            <person name="Wang B."/>
            <person name="Wells R."/>
        </authorList>
    </citation>
    <scope>NUCLEOTIDE SEQUENCE [LARGE SCALE GENOMIC DNA]</scope>
    <source>
        <strain evidence="2">R-o-18</strain>
        <tissue evidence="2">Leaf</tissue>
    </source>
</reference>
<organism evidence="2 3">
    <name type="scientific">Brassica rapa subsp. trilocularis</name>
    <dbReference type="NCBI Taxonomy" id="1813537"/>
    <lineage>
        <taxon>Eukaryota</taxon>
        <taxon>Viridiplantae</taxon>
        <taxon>Streptophyta</taxon>
        <taxon>Embryophyta</taxon>
        <taxon>Tracheophyta</taxon>
        <taxon>Spermatophyta</taxon>
        <taxon>Magnoliopsida</taxon>
        <taxon>eudicotyledons</taxon>
        <taxon>Gunneridae</taxon>
        <taxon>Pentapetalae</taxon>
        <taxon>rosids</taxon>
        <taxon>malvids</taxon>
        <taxon>Brassicales</taxon>
        <taxon>Brassicaceae</taxon>
        <taxon>Brassiceae</taxon>
        <taxon>Brassica</taxon>
    </lineage>
</organism>
<proteinExistence type="predicted"/>
<comment type="caution">
    <text evidence="2">The sequence shown here is derived from an EMBL/GenBank/DDBJ whole genome shotgun (WGS) entry which is preliminary data.</text>
</comment>
<sequence>MPPSRGVSARASQTAIPQPANEHFVDLDRRRRAIDVCSYFQVEVLEPSPVWAHKIANLQFTPAAVRNMVVAFVIGAEVGVDVISVILKIWPILAEIQRLRTHIATILSPRMAISKTELGRLTIISSCGLAQRQLPITFMLLGVIGTHSLRHPIFFPPPAKLFEAVEAEVDMSGSSRQENHGSSPLARSADVNPPSPMLF</sequence>
<protein>
    <submittedName>
        <fullName evidence="2">Uncharacterized protein</fullName>
    </submittedName>
</protein>
<accession>A0ABQ7LC53</accession>